<name>A0A6A1WL36_9ROSI</name>
<gene>
    <name evidence="3" type="ORF">CJ030_MR1G025232</name>
</gene>
<evidence type="ECO:0000256" key="1">
    <source>
        <dbReference type="SAM" id="MobiDB-lite"/>
    </source>
</evidence>
<dbReference type="AlphaFoldDB" id="A0A6A1WL36"/>
<dbReference type="Pfam" id="PF14309">
    <property type="entry name" value="DUF4378"/>
    <property type="match status" value="1"/>
</dbReference>
<dbReference type="OrthoDB" id="758104at2759"/>
<keyword evidence="4" id="KW-1185">Reference proteome</keyword>
<evidence type="ECO:0000259" key="2">
    <source>
        <dbReference type="Pfam" id="PF14309"/>
    </source>
</evidence>
<dbReference type="PANTHER" id="PTHR47071:SF2">
    <property type="entry name" value="PROTEIN TRM32"/>
    <property type="match status" value="1"/>
</dbReference>
<feature type="region of interest" description="Disordered" evidence="1">
    <location>
        <begin position="293"/>
        <end position="346"/>
    </location>
</feature>
<sequence length="799" mass="90568">MGRHKLYDVQFEESHPGCMWGILHILHNHQWHNVKKMLPHRKHSGRRRARCKTSPKTNLDNRDIKMQEFAEAEYLPYSSLPETCNRCGVKNNVDAHYLGNKQSPGKYALLPEKCDKGLEALENQNVVESNQLNRDVSNNQLEYLDVLEVFNIKKESFRERNLGRKHFQSLQNSSTKARLTKSRSFPLAYSLCTKSIRPMTLKQKQNEHWFFPKGEKFLAASLALELGTSKPEKEDHLKLTPFTANNNGVSNAVKEEKKFSSSDSPWRLSHQGWNQQVINRFKDIKQKIRHALKEHRKESSHTSMEAILERDPSGKEMSERSEFPMSQDGIDNPGSYHGANGSGYDLSWRREDSRRRTSSLVESLDRYTELFERSFGGEAKWNKSKSLKLTNEGKVSSSCATKSYTRRLSLPNLDSLCSFLNHATGDALSSEMPLRTVVDCTPMTGSYHQSEPKTLRTLVEEETPEPIHAALETQFQKDTLEGSDRSWNIQSSADFAVGGNFEAIATTGESRELAVGKSSLHQDQIMGSSMNHSREIADPCSGVAAPDPVANLETCFPDDLNSLAELPIYEGLGSNLTQMDEPDASVHQQNRSSTETIQELCSIVTPENKETASTSINNHNLHSKLDKLNDAYFNYVGVVLELSGFIKNEYLGTWYSLDQPLSPSLFKELEACLHPELEDNEEVADGSCDHQLLFDLINDTLVDIYVRSFTYFPKAFSFNRHIRPMPKGHQLLEEVWTKINSYLSLRPELDQSLEDVVARDLVKCDGWMNLQFDSECVALELEDVILEELLDELVGACGC</sequence>
<protein>
    <submittedName>
        <fullName evidence="3">Protein TRM32</fullName>
    </submittedName>
</protein>
<proteinExistence type="predicted"/>
<dbReference type="InterPro" id="IPR044257">
    <property type="entry name" value="TRM32-like"/>
</dbReference>
<dbReference type="PANTHER" id="PTHR47071">
    <property type="entry name" value="PROTEIN TRM32"/>
    <property type="match status" value="1"/>
</dbReference>
<dbReference type="InterPro" id="IPR025486">
    <property type="entry name" value="DUF4378"/>
</dbReference>
<feature type="compositionally biased region" description="Basic and acidic residues" evidence="1">
    <location>
        <begin position="307"/>
        <end position="322"/>
    </location>
</feature>
<comment type="caution">
    <text evidence="3">The sequence shown here is derived from an EMBL/GenBank/DDBJ whole genome shotgun (WGS) entry which is preliminary data.</text>
</comment>
<evidence type="ECO:0000313" key="3">
    <source>
        <dbReference type="EMBL" id="KAB1226015.1"/>
    </source>
</evidence>
<feature type="compositionally biased region" description="Basic residues" evidence="1">
    <location>
        <begin position="39"/>
        <end position="53"/>
    </location>
</feature>
<feature type="domain" description="DUF4378" evidence="2">
    <location>
        <begin position="633"/>
        <end position="792"/>
    </location>
</feature>
<evidence type="ECO:0000313" key="4">
    <source>
        <dbReference type="Proteomes" id="UP000516437"/>
    </source>
</evidence>
<dbReference type="EMBL" id="RXIC02000019">
    <property type="protein sequence ID" value="KAB1226015.1"/>
    <property type="molecule type" value="Genomic_DNA"/>
</dbReference>
<accession>A0A6A1WL36</accession>
<reference evidence="3 4" key="1">
    <citation type="journal article" date="2019" name="Plant Biotechnol. J.">
        <title>The red bayberry genome and genetic basis of sex determination.</title>
        <authorList>
            <person name="Jia H.M."/>
            <person name="Jia H.J."/>
            <person name="Cai Q.L."/>
            <person name="Wang Y."/>
            <person name="Zhao H.B."/>
            <person name="Yang W.F."/>
            <person name="Wang G.Y."/>
            <person name="Li Y.H."/>
            <person name="Zhan D.L."/>
            <person name="Shen Y.T."/>
            <person name="Niu Q.F."/>
            <person name="Chang L."/>
            <person name="Qiu J."/>
            <person name="Zhao L."/>
            <person name="Xie H.B."/>
            <person name="Fu W.Y."/>
            <person name="Jin J."/>
            <person name="Li X.W."/>
            <person name="Jiao Y."/>
            <person name="Zhou C.C."/>
            <person name="Tu T."/>
            <person name="Chai C.Y."/>
            <person name="Gao J.L."/>
            <person name="Fan L.J."/>
            <person name="van de Weg E."/>
            <person name="Wang J.Y."/>
            <person name="Gao Z.S."/>
        </authorList>
    </citation>
    <scope>NUCLEOTIDE SEQUENCE [LARGE SCALE GENOMIC DNA]</scope>
    <source>
        <tissue evidence="3">Leaves</tissue>
    </source>
</reference>
<organism evidence="3 4">
    <name type="scientific">Morella rubra</name>
    <name type="common">Chinese bayberry</name>
    <dbReference type="NCBI Taxonomy" id="262757"/>
    <lineage>
        <taxon>Eukaryota</taxon>
        <taxon>Viridiplantae</taxon>
        <taxon>Streptophyta</taxon>
        <taxon>Embryophyta</taxon>
        <taxon>Tracheophyta</taxon>
        <taxon>Spermatophyta</taxon>
        <taxon>Magnoliopsida</taxon>
        <taxon>eudicotyledons</taxon>
        <taxon>Gunneridae</taxon>
        <taxon>Pentapetalae</taxon>
        <taxon>rosids</taxon>
        <taxon>fabids</taxon>
        <taxon>Fagales</taxon>
        <taxon>Myricaceae</taxon>
        <taxon>Morella</taxon>
    </lineage>
</organism>
<dbReference type="Proteomes" id="UP000516437">
    <property type="component" value="Chromosome 1"/>
</dbReference>
<feature type="region of interest" description="Disordered" evidence="1">
    <location>
        <begin position="39"/>
        <end position="58"/>
    </location>
</feature>